<protein>
    <submittedName>
        <fullName evidence="2">Uncharacterized protein</fullName>
    </submittedName>
</protein>
<organism evidence="2 3">
    <name type="scientific">Fusarium oxysporum f. sp. cubense (strain race 1)</name>
    <name type="common">Panama disease fungus</name>
    <dbReference type="NCBI Taxonomy" id="1229664"/>
    <lineage>
        <taxon>Eukaryota</taxon>
        <taxon>Fungi</taxon>
        <taxon>Dikarya</taxon>
        <taxon>Ascomycota</taxon>
        <taxon>Pezizomycotina</taxon>
        <taxon>Sordariomycetes</taxon>
        <taxon>Hypocreomycetidae</taxon>
        <taxon>Hypocreales</taxon>
        <taxon>Nectriaceae</taxon>
        <taxon>Fusarium</taxon>
        <taxon>Fusarium oxysporum species complex</taxon>
    </lineage>
</organism>
<accession>N4UQP2</accession>
<gene>
    <name evidence="2" type="ORF">FOC1_g10008493</name>
</gene>
<evidence type="ECO:0000313" key="2">
    <source>
        <dbReference type="EMBL" id="ENH71121.1"/>
    </source>
</evidence>
<dbReference type="OrthoDB" id="10491662at2759"/>
<dbReference type="HOGENOM" id="CLU_1627098_0_0_1"/>
<dbReference type="Proteomes" id="UP000016928">
    <property type="component" value="Unassembled WGS sequence"/>
</dbReference>
<proteinExistence type="predicted"/>
<reference evidence="3" key="2">
    <citation type="journal article" date="2014" name="PLoS ONE">
        <title>Genome and Transcriptome Analysis of the Fungal Pathogen Fusarium oxysporum f. sp. cubense Causing Banana Vascular Wilt Disease.</title>
        <authorList>
            <person name="Guo L."/>
            <person name="Han L."/>
            <person name="Yang L."/>
            <person name="Zeng H."/>
            <person name="Fan D."/>
            <person name="Zhu Y."/>
            <person name="Feng Y."/>
            <person name="Wang G."/>
            <person name="Peng C."/>
            <person name="Jiang X."/>
            <person name="Zhou D."/>
            <person name="Ni P."/>
            <person name="Liang C."/>
            <person name="Liu L."/>
            <person name="Wang J."/>
            <person name="Mao C."/>
            <person name="Fang X."/>
            <person name="Peng M."/>
            <person name="Huang J."/>
        </authorList>
    </citation>
    <scope>NUCLEOTIDE SEQUENCE [LARGE SCALE GENOMIC DNA]</scope>
    <source>
        <strain evidence="3">race 1</strain>
    </source>
</reference>
<reference evidence="3" key="1">
    <citation type="submission" date="2012-09" db="EMBL/GenBank/DDBJ databases">
        <title>Genome sequencing and comparative transcriptomics of race 1 and race 4 of banana pathogen: Fusarium oxysporum f. sp. cubense.</title>
        <authorList>
            <person name="Fang X."/>
            <person name="Huang J."/>
        </authorList>
    </citation>
    <scope>NUCLEOTIDE SEQUENCE [LARGE SCALE GENOMIC DNA]</scope>
    <source>
        <strain evidence="3">race 1</strain>
    </source>
</reference>
<dbReference type="VEuPathDB" id="FungiDB:FOC1_g10008493"/>
<evidence type="ECO:0000256" key="1">
    <source>
        <dbReference type="SAM" id="MobiDB-lite"/>
    </source>
</evidence>
<evidence type="ECO:0000313" key="3">
    <source>
        <dbReference type="Proteomes" id="UP000016928"/>
    </source>
</evidence>
<feature type="region of interest" description="Disordered" evidence="1">
    <location>
        <begin position="77"/>
        <end position="130"/>
    </location>
</feature>
<sequence>MHLVAIRVSCLRHQSTLIIRHSGQDRDEDVAGLSTATGMDIKGHGNISCLSEKWLSAGPRTKGSGCAREWLRRFRERPRRPKRTGAEEPPDIVGSRDSACLPFEFGDGDGDGDGEGKEFTDLDFPLPDNGTSQDNGRFHITTGRIELYCFCYLCKLGRGKQQHKCS</sequence>
<dbReference type="OMA" id="SGCAREW"/>
<dbReference type="AlphaFoldDB" id="N4UQP2"/>
<dbReference type="EMBL" id="KB730167">
    <property type="protein sequence ID" value="ENH71121.1"/>
    <property type="molecule type" value="Genomic_DNA"/>
</dbReference>
<name>N4UQP2_FUSC1</name>